<evidence type="ECO:0000256" key="4">
    <source>
        <dbReference type="ARBA" id="ARBA00022898"/>
    </source>
</evidence>
<dbReference type="Proteomes" id="UP000649829">
    <property type="component" value="Unassembled WGS sequence"/>
</dbReference>
<comment type="cofactor">
    <cofactor evidence="1 7 9">
        <name>pyridoxal 5'-phosphate</name>
        <dbReference type="ChEBI" id="CHEBI:597326"/>
    </cofactor>
</comment>
<feature type="modified residue" description="N6-(pyridoxal phosphate)lysine" evidence="7 9">
    <location>
        <position position="190"/>
    </location>
</feature>
<dbReference type="GO" id="GO:0047304">
    <property type="term" value="F:2-aminoethylphosphonate-pyruvate transaminase activity"/>
    <property type="evidence" value="ECO:0007669"/>
    <property type="project" value="UniProtKB-UniRule"/>
</dbReference>
<evidence type="ECO:0000256" key="5">
    <source>
        <dbReference type="ARBA" id="ARBA00023317"/>
    </source>
</evidence>
<dbReference type="EMBL" id="BMLF01000001">
    <property type="protein sequence ID" value="GGL97191.1"/>
    <property type="molecule type" value="Genomic_DNA"/>
</dbReference>
<evidence type="ECO:0000256" key="8">
    <source>
        <dbReference type="PIRSR" id="PIRSR000524-1"/>
    </source>
</evidence>
<proteinExistence type="inferred from homology"/>
<evidence type="ECO:0000256" key="9">
    <source>
        <dbReference type="PIRSR" id="PIRSR000524-50"/>
    </source>
</evidence>
<dbReference type="PIRSF" id="PIRSF000524">
    <property type="entry name" value="SPT"/>
    <property type="match status" value="1"/>
</dbReference>
<keyword evidence="3 7" id="KW-0808">Transferase</keyword>
<comment type="similarity">
    <text evidence="7">Belongs to the class-V pyridoxal-phosphate-dependent aminotransferase family. PhnW subfamily.</text>
</comment>
<sequence>MSGYLFTPGPLTTTETVRQAMMEDWGSRDAAFIRLTRETREGIDAIAGAGATHTTVLMQGSGTFAVEAALATLVGPRDRLLVAINGEYGRRIEKIAARMGKAVEPLSFGDTEPVDPARLKAHLEANPEITQVAVVHLETTTGLLNPLPEIASVVAEAGRRLILDSMAAFGAYAIDLRTLPCAAVIASSNKGLHGTPGIGFVVAEKALLERCAGHSPSVSLDLHDQWRGFESNGQWRFTPPTHILAALHRAIAEHAADGGTEGRRALYGANAAKVTARMEALGIVPTLPAELRSSVILTFDSPDAPWFDFKSLYDRLAAQGFRIYPGKLTQTETFRIGCIGAIPPEGFDAMLDAFEAAIADMKAPKAAE</sequence>
<evidence type="ECO:0000256" key="7">
    <source>
        <dbReference type="HAMAP-Rule" id="MF_01376"/>
    </source>
</evidence>
<evidence type="ECO:0000313" key="11">
    <source>
        <dbReference type="EMBL" id="GGL97191.1"/>
    </source>
</evidence>
<dbReference type="InterPro" id="IPR015421">
    <property type="entry name" value="PyrdxlP-dep_Trfase_major"/>
</dbReference>
<comment type="caution">
    <text evidence="11">The sequence shown here is derived from an EMBL/GenBank/DDBJ whole genome shotgun (WGS) entry which is preliminary data.</text>
</comment>
<dbReference type="NCBIfam" id="TIGR03301">
    <property type="entry name" value="PhnW-AepZ"/>
    <property type="match status" value="1"/>
</dbReference>
<feature type="binding site" evidence="8">
    <location>
        <position position="335"/>
    </location>
    <ligand>
        <name>substrate</name>
    </ligand>
</feature>
<keyword evidence="4 7" id="KW-0663">Pyridoxal phosphate</keyword>
<comment type="subunit">
    <text evidence="7">Homodimer.</text>
</comment>
<accession>A0A917WEH4</accession>
<dbReference type="PANTHER" id="PTHR42778:SF1">
    <property type="entry name" value="2-AMINOETHYLPHOSPHONATE--PYRUVATE TRANSAMINASE"/>
    <property type="match status" value="1"/>
</dbReference>
<gene>
    <name evidence="7 11" type="primary">phnW</name>
    <name evidence="11" type="ORF">GCM10011534_18970</name>
</gene>
<dbReference type="InterPro" id="IPR015422">
    <property type="entry name" value="PyrdxlP-dep_Trfase_small"/>
</dbReference>
<dbReference type="EC" id="2.6.1.37" evidence="7"/>
<name>A0A917WEH4_9RHOB</name>
<dbReference type="PANTHER" id="PTHR42778">
    <property type="entry name" value="2-AMINOETHYLPHOSPHONATE--PYRUVATE TRANSAMINASE"/>
    <property type="match status" value="1"/>
</dbReference>
<protein>
    <recommendedName>
        <fullName evidence="7">2-aminoethylphosphonate--pyruvate transaminase</fullName>
        <ecNumber evidence="7">2.6.1.37</ecNumber>
    </recommendedName>
    <alternativeName>
        <fullName evidence="7">2-aminoethylphosphonate aminotransferase</fullName>
    </alternativeName>
    <alternativeName>
        <fullName evidence="7">AEP transaminase</fullName>
        <shortName evidence="7">AEPT</shortName>
    </alternativeName>
</protein>
<reference evidence="11" key="1">
    <citation type="journal article" date="2014" name="Int. J. Syst. Evol. Microbiol.">
        <title>Complete genome sequence of Corynebacterium casei LMG S-19264T (=DSM 44701T), isolated from a smear-ripened cheese.</title>
        <authorList>
            <consortium name="US DOE Joint Genome Institute (JGI-PGF)"/>
            <person name="Walter F."/>
            <person name="Albersmeier A."/>
            <person name="Kalinowski J."/>
            <person name="Ruckert C."/>
        </authorList>
    </citation>
    <scope>NUCLEOTIDE SEQUENCE</scope>
    <source>
        <strain evidence="11">CGMCC 1.6293</strain>
    </source>
</reference>
<feature type="domain" description="Aminotransferase class V" evidence="10">
    <location>
        <begin position="28"/>
        <end position="310"/>
    </location>
</feature>
<dbReference type="Gene3D" id="3.40.640.10">
    <property type="entry name" value="Type I PLP-dependent aspartate aminotransferase-like (Major domain)"/>
    <property type="match status" value="1"/>
</dbReference>
<comment type="catalytic activity">
    <reaction evidence="6 7">
        <text>(2-aminoethyl)phosphonate + pyruvate = phosphonoacetaldehyde + L-alanine</text>
        <dbReference type="Rhea" id="RHEA:17021"/>
        <dbReference type="ChEBI" id="CHEBI:15361"/>
        <dbReference type="ChEBI" id="CHEBI:57418"/>
        <dbReference type="ChEBI" id="CHEBI:57972"/>
        <dbReference type="ChEBI" id="CHEBI:58383"/>
        <dbReference type="EC" id="2.6.1.37"/>
    </reaction>
</comment>
<evidence type="ECO:0000256" key="2">
    <source>
        <dbReference type="ARBA" id="ARBA00022576"/>
    </source>
</evidence>
<evidence type="ECO:0000256" key="6">
    <source>
        <dbReference type="ARBA" id="ARBA00049460"/>
    </source>
</evidence>
<dbReference type="NCBIfam" id="NF010006">
    <property type="entry name" value="PRK13479.1"/>
    <property type="match status" value="1"/>
</dbReference>
<dbReference type="InterPro" id="IPR012703">
    <property type="entry name" value="NH2EtPonate_pyrv_transaminase"/>
</dbReference>
<dbReference type="RefSeq" id="WP_036539984.1">
    <property type="nucleotide sequence ID" value="NZ_BMLF01000001.1"/>
</dbReference>
<dbReference type="GO" id="GO:0019700">
    <property type="term" value="P:organic phosphonate catabolic process"/>
    <property type="evidence" value="ECO:0007669"/>
    <property type="project" value="InterPro"/>
</dbReference>
<dbReference type="SUPFAM" id="SSF53383">
    <property type="entry name" value="PLP-dependent transferases"/>
    <property type="match status" value="1"/>
</dbReference>
<dbReference type="InterPro" id="IPR024169">
    <property type="entry name" value="SP_NH2Trfase/AEP_transaminase"/>
</dbReference>
<evidence type="ECO:0000256" key="3">
    <source>
        <dbReference type="ARBA" id="ARBA00022679"/>
    </source>
</evidence>
<keyword evidence="12" id="KW-1185">Reference proteome</keyword>
<dbReference type="AlphaFoldDB" id="A0A917WEH4"/>
<dbReference type="HAMAP" id="MF_01376">
    <property type="entry name" value="PhnW_aminotrans_5"/>
    <property type="match status" value="1"/>
</dbReference>
<keyword evidence="5 7" id="KW-0670">Pyruvate</keyword>
<evidence type="ECO:0000259" key="10">
    <source>
        <dbReference type="Pfam" id="PF00266"/>
    </source>
</evidence>
<dbReference type="InterPro" id="IPR000192">
    <property type="entry name" value="Aminotrans_V_dom"/>
</dbReference>
<comment type="function">
    <text evidence="7">Involved in phosphonate degradation.</text>
</comment>
<keyword evidence="2 7" id="KW-0032">Aminotransferase</keyword>
<dbReference type="Gene3D" id="3.90.1150.10">
    <property type="entry name" value="Aspartate Aminotransferase, domain 1"/>
    <property type="match status" value="1"/>
</dbReference>
<organism evidence="11 12">
    <name type="scientific">Pseudooceanicola nanhaiensis</name>
    <dbReference type="NCBI Taxonomy" id="375761"/>
    <lineage>
        <taxon>Bacteria</taxon>
        <taxon>Pseudomonadati</taxon>
        <taxon>Pseudomonadota</taxon>
        <taxon>Alphaproteobacteria</taxon>
        <taxon>Rhodobacterales</taxon>
        <taxon>Paracoccaceae</taxon>
        <taxon>Pseudooceanicola</taxon>
    </lineage>
</organism>
<evidence type="ECO:0000256" key="1">
    <source>
        <dbReference type="ARBA" id="ARBA00001933"/>
    </source>
</evidence>
<dbReference type="InterPro" id="IPR015424">
    <property type="entry name" value="PyrdxlP-dep_Trfase"/>
</dbReference>
<evidence type="ECO:0000313" key="12">
    <source>
        <dbReference type="Proteomes" id="UP000649829"/>
    </source>
</evidence>
<dbReference type="Pfam" id="PF00266">
    <property type="entry name" value="Aminotran_5"/>
    <property type="match status" value="1"/>
</dbReference>
<reference evidence="11" key="2">
    <citation type="submission" date="2020-09" db="EMBL/GenBank/DDBJ databases">
        <authorList>
            <person name="Sun Q."/>
            <person name="Zhou Y."/>
        </authorList>
    </citation>
    <scope>NUCLEOTIDE SEQUENCE</scope>
    <source>
        <strain evidence="11">CGMCC 1.6293</strain>
    </source>
</reference>